<keyword evidence="5" id="KW-1185">Reference proteome</keyword>
<accession>A0ABW0KGR8</accession>
<feature type="domain" description="VTT" evidence="3">
    <location>
        <begin position="26"/>
        <end position="151"/>
    </location>
</feature>
<evidence type="ECO:0000256" key="1">
    <source>
        <dbReference type="ARBA" id="ARBA00010792"/>
    </source>
</evidence>
<organism evidence="4 5">
    <name type="scientific">Paenibacillus aestuarii</name>
    <dbReference type="NCBI Taxonomy" id="516965"/>
    <lineage>
        <taxon>Bacteria</taxon>
        <taxon>Bacillati</taxon>
        <taxon>Bacillota</taxon>
        <taxon>Bacilli</taxon>
        <taxon>Bacillales</taxon>
        <taxon>Paenibacillaceae</taxon>
        <taxon>Paenibacillus</taxon>
    </lineage>
</organism>
<comment type="caution">
    <text evidence="4">The sequence shown here is derived from an EMBL/GenBank/DDBJ whole genome shotgun (WGS) entry which is preliminary data.</text>
</comment>
<proteinExistence type="inferred from homology"/>
<protein>
    <submittedName>
        <fullName evidence="4">DedA family protein</fullName>
    </submittedName>
</protein>
<dbReference type="Pfam" id="PF09335">
    <property type="entry name" value="VTT_dom"/>
    <property type="match status" value="1"/>
</dbReference>
<dbReference type="RefSeq" id="WP_270880816.1">
    <property type="nucleotide sequence ID" value="NZ_JAQFVF010000038.1"/>
</dbReference>
<evidence type="ECO:0000313" key="5">
    <source>
        <dbReference type="Proteomes" id="UP001596044"/>
    </source>
</evidence>
<keyword evidence="2" id="KW-0472">Membrane</keyword>
<keyword evidence="2" id="KW-1133">Transmembrane helix</keyword>
<dbReference type="InterPro" id="IPR051311">
    <property type="entry name" value="DedA_domain"/>
</dbReference>
<feature type="transmembrane region" description="Helical" evidence="2">
    <location>
        <begin position="12"/>
        <end position="40"/>
    </location>
</feature>
<feature type="transmembrane region" description="Helical" evidence="2">
    <location>
        <begin position="46"/>
        <end position="71"/>
    </location>
</feature>
<dbReference type="EMBL" id="JBHSMJ010000054">
    <property type="protein sequence ID" value="MFC5452480.1"/>
    <property type="molecule type" value="Genomic_DNA"/>
</dbReference>
<name>A0ABW0KGR8_9BACL</name>
<feature type="transmembrane region" description="Helical" evidence="2">
    <location>
        <begin position="132"/>
        <end position="150"/>
    </location>
</feature>
<keyword evidence="2" id="KW-0812">Transmembrane</keyword>
<dbReference type="PANTHER" id="PTHR42709:SF8">
    <property type="entry name" value="UNDECAPRENYL PHOSPHATE TRANSPORTER A"/>
    <property type="match status" value="1"/>
</dbReference>
<evidence type="ECO:0000259" key="3">
    <source>
        <dbReference type="Pfam" id="PF09335"/>
    </source>
</evidence>
<feature type="transmembrane region" description="Helical" evidence="2">
    <location>
        <begin position="170"/>
        <end position="188"/>
    </location>
</feature>
<evidence type="ECO:0000313" key="4">
    <source>
        <dbReference type="EMBL" id="MFC5452480.1"/>
    </source>
</evidence>
<comment type="similarity">
    <text evidence="1">Belongs to the DedA family.</text>
</comment>
<dbReference type="Proteomes" id="UP001596044">
    <property type="component" value="Unassembled WGS sequence"/>
</dbReference>
<dbReference type="InterPro" id="IPR032816">
    <property type="entry name" value="VTT_dom"/>
</dbReference>
<dbReference type="PANTHER" id="PTHR42709">
    <property type="entry name" value="ALKALINE PHOSPHATASE LIKE PROTEIN"/>
    <property type="match status" value="1"/>
</dbReference>
<evidence type="ECO:0000256" key="2">
    <source>
        <dbReference type="SAM" id="Phobius"/>
    </source>
</evidence>
<reference evidence="5" key="1">
    <citation type="journal article" date="2019" name="Int. J. Syst. Evol. Microbiol.">
        <title>The Global Catalogue of Microorganisms (GCM) 10K type strain sequencing project: providing services to taxonomists for standard genome sequencing and annotation.</title>
        <authorList>
            <consortium name="The Broad Institute Genomics Platform"/>
            <consortium name="The Broad Institute Genome Sequencing Center for Infectious Disease"/>
            <person name="Wu L."/>
            <person name="Ma J."/>
        </authorList>
    </citation>
    <scope>NUCLEOTIDE SEQUENCE [LARGE SCALE GENOMIC DNA]</scope>
    <source>
        <strain evidence="5">KACC 11904</strain>
    </source>
</reference>
<gene>
    <name evidence="4" type="ORF">ACFPOG_30195</name>
</gene>
<sequence length="194" mass="21475">MTQQLLQSIVSLGYLGVILGLAIEIIPSEIVLAYAGYLVFQGHLNFWGAVAAGTVGGLVAQCIVYAIGYYGGRPFLLKYGKFLLIKQSHIQLADRWFERHGSPVVFFARFIPVVRHAISIPAGVTRMNLWKFSLYTLAASLPWSIIFINIGMKLGENWGSVKTQMHSSWFVAIALFGLVLAFGIRLLVSKKRKG</sequence>